<keyword evidence="2" id="KW-1185">Reference proteome</keyword>
<reference evidence="1" key="1">
    <citation type="journal article" date="2023" name="Int. J. Syst. Evol. Microbiol.">
        <title>&lt;i&gt;Clostridium folliculivorans&lt;/i&gt; sp. nov., isolated from soil samples of an organic paddy in Japan.</title>
        <authorList>
            <person name="Tazawa J."/>
            <person name="Kobayashi H."/>
            <person name="Tanizawa Y."/>
            <person name="Uchino A."/>
            <person name="Tanaka F."/>
            <person name="Urashima Y."/>
            <person name="Miura S."/>
            <person name="Sakamoto M."/>
            <person name="Ohkuma M."/>
            <person name="Tohno M."/>
        </authorList>
    </citation>
    <scope>NUCLEOTIDE SEQUENCE</scope>
    <source>
        <strain evidence="1">D1-1</strain>
    </source>
</reference>
<protein>
    <submittedName>
        <fullName evidence="1">Uncharacterized protein</fullName>
    </submittedName>
</protein>
<proteinExistence type="predicted"/>
<gene>
    <name evidence="1" type="ORF">CFOLD11_43060</name>
</gene>
<name>A0A9W6DCM4_9CLOT</name>
<organism evidence="1 2">
    <name type="scientific">Clostridium folliculivorans</name>
    <dbReference type="NCBI Taxonomy" id="2886038"/>
    <lineage>
        <taxon>Bacteria</taxon>
        <taxon>Bacillati</taxon>
        <taxon>Bacillota</taxon>
        <taxon>Clostridia</taxon>
        <taxon>Eubacteriales</taxon>
        <taxon>Clostridiaceae</taxon>
        <taxon>Clostridium</taxon>
    </lineage>
</organism>
<sequence>MFMKRKNVKLLLLTGVLLLTIILLFNLVTYNSNNTLISKSSDMFPSIKDVRVAKILERHVGPSEYSFFYFDLTKDDQKKTVTNILKWLNESSNNMKKTDKRMIGGFGGYTPTVLILEFTNRSTCYICADSSNLIVNGYYKNNSLLIEKCPQIVQFINTDWESLKLNMTKDIK</sequence>
<dbReference type="Proteomes" id="UP001057868">
    <property type="component" value="Unassembled WGS sequence"/>
</dbReference>
<comment type="caution">
    <text evidence="1">The sequence shown here is derived from an EMBL/GenBank/DDBJ whole genome shotgun (WGS) entry which is preliminary data.</text>
</comment>
<dbReference type="EMBL" id="BQXY01000012">
    <property type="protein sequence ID" value="GKU27479.1"/>
    <property type="molecule type" value="Genomic_DNA"/>
</dbReference>
<accession>A0A9W6DCM4</accession>
<evidence type="ECO:0000313" key="2">
    <source>
        <dbReference type="Proteomes" id="UP001057868"/>
    </source>
</evidence>
<evidence type="ECO:0000313" key="1">
    <source>
        <dbReference type="EMBL" id="GKU27479.1"/>
    </source>
</evidence>
<dbReference type="AlphaFoldDB" id="A0A9W6DCM4"/>